<evidence type="ECO:0000256" key="5">
    <source>
        <dbReference type="ARBA" id="ARBA00023239"/>
    </source>
</evidence>
<evidence type="ECO:0000313" key="9">
    <source>
        <dbReference type="Proteomes" id="UP001152302"/>
    </source>
</evidence>
<dbReference type="InterPro" id="IPR052357">
    <property type="entry name" value="Orn_Lys_Arg_decarboxylase-I"/>
</dbReference>
<protein>
    <submittedName>
        <fullName evidence="8">Lysine decarboxylase</fullName>
    </submittedName>
</protein>
<keyword evidence="5" id="KW-0456">Lyase</keyword>
<dbReference type="InterPro" id="IPR015424">
    <property type="entry name" value="PyrdxlP-dep_Trfase"/>
</dbReference>
<keyword evidence="4" id="KW-0663">Pyridoxal phosphate</keyword>
<dbReference type="Pfam" id="PF03711">
    <property type="entry name" value="OKR_DC_1_C"/>
    <property type="match status" value="1"/>
</dbReference>
<dbReference type="InterPro" id="IPR036633">
    <property type="entry name" value="Prn/Lys/Arg_de-COase_C_sf"/>
</dbReference>
<evidence type="ECO:0000256" key="4">
    <source>
        <dbReference type="ARBA" id="ARBA00022898"/>
    </source>
</evidence>
<dbReference type="InterPro" id="IPR008286">
    <property type="entry name" value="Prn/Lys/Arg_de-COase_C"/>
</dbReference>
<dbReference type="PANTHER" id="PTHR43277">
    <property type="entry name" value="ARGININE DECARBOXYLASE"/>
    <property type="match status" value="1"/>
</dbReference>
<keyword evidence="3" id="KW-0210">Decarboxylase</keyword>
<dbReference type="PANTHER" id="PTHR43277:SF3">
    <property type="entry name" value="DECARBOXYLASE, PUTATIVE-RELATED"/>
    <property type="match status" value="1"/>
</dbReference>
<dbReference type="GO" id="GO:0016831">
    <property type="term" value="F:carboxy-lyase activity"/>
    <property type="evidence" value="ECO:0007669"/>
    <property type="project" value="UniProtKB-KW"/>
</dbReference>
<dbReference type="SUPFAM" id="SSF53383">
    <property type="entry name" value="PLP-dependent transferases"/>
    <property type="match status" value="1"/>
</dbReference>
<dbReference type="InterPro" id="IPR015421">
    <property type="entry name" value="PyrdxlP-dep_Trfase_major"/>
</dbReference>
<organism evidence="8 9">
    <name type="scientific">Staphylococcus equorum</name>
    <dbReference type="NCBI Taxonomy" id="246432"/>
    <lineage>
        <taxon>Bacteria</taxon>
        <taxon>Bacillati</taxon>
        <taxon>Bacillota</taxon>
        <taxon>Bacilli</taxon>
        <taxon>Bacillales</taxon>
        <taxon>Staphylococcaceae</taxon>
        <taxon>Staphylococcus</taxon>
    </lineage>
</organism>
<dbReference type="Proteomes" id="UP001152302">
    <property type="component" value="Unassembled WGS sequence"/>
</dbReference>
<sequence>MTLPLTNKLKDILNRNSISMHVPGHKNMTIGYLEHLNFKMDMTEITELDDLHHPEEVIAQSMEGIEKHPDYDAYYLINGTTSGILSVIQGFSGQHGHYSIVRNAHKSVFHALDLTSEQCQLLEMTMSKKTNQYLGPNLDTFLSQIQQTKLAVLTYPNYYGECFDVSTAIKYLKEQNIPVLIDEAHGAHFDLEGFPSSTLNMGADYVVQSYHKSLPALTMSSIIFIHKNAPQREKVIRYLSYFQSSSPSYLLMTSLELAHQFYKDYNSTLFFKKRSQLIQALKEIGAEVVTVEDSLKLNIRCNGYTGFELQKYFEAKDIYVELADEHQVLFVLPLWHEGDAYPFDLLIERIRQIELEVRETQTLAQSAFRTEEGTYQAGDIVDTKSVTISHTKNKVLATNIVPYPPGIPVMFKGEKITENMIKLMNYWYDNKIRVEGIKNYKIEIKDE</sequence>
<dbReference type="SUPFAM" id="SSF55904">
    <property type="entry name" value="Ornithine decarboxylase C-terminal domain"/>
    <property type="match status" value="1"/>
</dbReference>
<name>A0A9X4LDG5_9STAP</name>
<dbReference type="Gene3D" id="3.90.105.10">
    <property type="entry name" value="Molybdopterin biosynthesis moea protein, domain 2"/>
    <property type="match status" value="1"/>
</dbReference>
<evidence type="ECO:0000256" key="1">
    <source>
        <dbReference type="ARBA" id="ARBA00001933"/>
    </source>
</evidence>
<proteinExistence type="inferred from homology"/>
<dbReference type="EMBL" id="JAMBPX010000017">
    <property type="protein sequence ID" value="MDG0860724.1"/>
    <property type="molecule type" value="Genomic_DNA"/>
</dbReference>
<comment type="caution">
    <text evidence="8">The sequence shown here is derived from an EMBL/GenBank/DDBJ whole genome shotgun (WGS) entry which is preliminary data.</text>
</comment>
<feature type="domain" description="Orn/Lys/Arg decarboxylases family 1 pyridoxal-P attachment site" evidence="6">
    <location>
        <begin position="4"/>
        <end position="265"/>
    </location>
</feature>
<comment type="similarity">
    <text evidence="2">Belongs to the Orn/Lys/Arg decarboxylase class-I family.</text>
</comment>
<dbReference type="RefSeq" id="WP_277582541.1">
    <property type="nucleotide sequence ID" value="NZ_JAMBPV010000018.1"/>
</dbReference>
<evidence type="ECO:0000259" key="7">
    <source>
        <dbReference type="Pfam" id="PF03711"/>
    </source>
</evidence>
<dbReference type="InterPro" id="IPR000310">
    <property type="entry name" value="Orn/Lys/Arg_deCO2ase_major_dom"/>
</dbReference>
<dbReference type="Pfam" id="PF01276">
    <property type="entry name" value="OKR_DC_1"/>
    <property type="match status" value="1"/>
</dbReference>
<accession>A0A9X4LDG5</accession>
<reference evidence="8" key="1">
    <citation type="submission" date="2022-05" db="EMBL/GenBank/DDBJ databases">
        <title>Comparative genomics of Staphylococcus equorum isolates.</title>
        <authorList>
            <person name="Luelf R.H."/>
        </authorList>
    </citation>
    <scope>NUCLEOTIDE SEQUENCE</scope>
    <source>
        <strain evidence="8">TMW 2.2343</strain>
    </source>
</reference>
<comment type="cofactor">
    <cofactor evidence="1">
        <name>pyridoxal 5'-phosphate</name>
        <dbReference type="ChEBI" id="CHEBI:597326"/>
    </cofactor>
</comment>
<evidence type="ECO:0000256" key="2">
    <source>
        <dbReference type="ARBA" id="ARBA00010671"/>
    </source>
</evidence>
<evidence type="ECO:0000259" key="6">
    <source>
        <dbReference type="Pfam" id="PF01276"/>
    </source>
</evidence>
<feature type="domain" description="Orn/Lys/Arg decarboxylase C-terminal" evidence="7">
    <location>
        <begin position="381"/>
        <end position="426"/>
    </location>
</feature>
<evidence type="ECO:0000256" key="3">
    <source>
        <dbReference type="ARBA" id="ARBA00022793"/>
    </source>
</evidence>
<dbReference type="AlphaFoldDB" id="A0A9X4LDG5"/>
<evidence type="ECO:0000313" key="8">
    <source>
        <dbReference type="EMBL" id="MDG0860724.1"/>
    </source>
</evidence>
<dbReference type="Gene3D" id="3.40.640.10">
    <property type="entry name" value="Type I PLP-dependent aspartate aminotransferase-like (Major domain)"/>
    <property type="match status" value="1"/>
</dbReference>
<gene>
    <name evidence="8" type="ORF">M4L21_15650</name>
</gene>